<feature type="transmembrane region" description="Helical" evidence="6">
    <location>
        <begin position="220"/>
        <end position="239"/>
    </location>
</feature>
<keyword evidence="4 6" id="KW-1133">Transmembrane helix</keyword>
<evidence type="ECO:0000256" key="2">
    <source>
        <dbReference type="ARBA" id="ARBA00022475"/>
    </source>
</evidence>
<keyword evidence="2" id="KW-1003">Cell membrane</keyword>
<comment type="subcellular location">
    <subcellularLocation>
        <location evidence="1">Cell membrane</location>
        <topology evidence="1">Multi-pass membrane protein</topology>
    </subcellularLocation>
</comment>
<keyword evidence="3 6" id="KW-0812">Transmembrane</keyword>
<keyword evidence="5 6" id="KW-0472">Membrane</keyword>
<accession>A0A1H9TH11</accession>
<evidence type="ECO:0000256" key="4">
    <source>
        <dbReference type="ARBA" id="ARBA00022989"/>
    </source>
</evidence>
<name>A0A1H9TH11_9ACTN</name>
<dbReference type="STRING" id="64702.SAMN05443377_12313"/>
<dbReference type="GO" id="GO:0005886">
    <property type="term" value="C:plasma membrane"/>
    <property type="evidence" value="ECO:0007669"/>
    <property type="project" value="UniProtKB-SubCell"/>
</dbReference>
<evidence type="ECO:0000259" key="7">
    <source>
        <dbReference type="Pfam" id="PF00482"/>
    </source>
</evidence>
<sequence length="298" mass="31386">MLSSTLAAVSVAALIVGLFVAAEGMRPIERGVSPGSSTVLWKSVQTRWTRGSRTQRLRLAVGAVFGLVLGVVTGSALVAVVVAGLVLILPSLLSTPVNRDMEVLQALDRWVRLLIGSVSTGKSLPDAVRATRGQVAPILARPVAGLIDRLDSRWPPEAALRGLADEFASPDADAVIAAMIVATNRGGNGSTTALRGLGEHTKRRLQALREIDTERAKPRVVVRQITVITLAVLGGVAVLNPEYLAPYRSPTGQLLGLALFAGYLGALLMLRSVARPRPRERILRGGDLVRPIGGGGDD</sequence>
<evidence type="ECO:0000256" key="6">
    <source>
        <dbReference type="SAM" id="Phobius"/>
    </source>
</evidence>
<evidence type="ECO:0000256" key="5">
    <source>
        <dbReference type="ARBA" id="ARBA00023136"/>
    </source>
</evidence>
<feature type="domain" description="Type II secretion system protein GspF" evidence="7">
    <location>
        <begin position="110"/>
        <end position="234"/>
    </location>
</feature>
<gene>
    <name evidence="8" type="ORF">SAMN05443377_12313</name>
</gene>
<reference evidence="8 9" key="1">
    <citation type="submission" date="2016-10" db="EMBL/GenBank/DDBJ databases">
        <authorList>
            <person name="de Groot N.N."/>
        </authorList>
    </citation>
    <scope>NUCLEOTIDE SEQUENCE [LARGE SCALE GENOMIC DNA]</scope>
    <source>
        <strain evidence="8 9">DSM 16859</strain>
    </source>
</reference>
<dbReference type="AlphaFoldDB" id="A0A1H9TH11"/>
<dbReference type="Proteomes" id="UP000198815">
    <property type="component" value="Unassembled WGS sequence"/>
</dbReference>
<dbReference type="Pfam" id="PF00482">
    <property type="entry name" value="T2SSF"/>
    <property type="match status" value="1"/>
</dbReference>
<feature type="transmembrane region" description="Helical" evidence="6">
    <location>
        <begin position="254"/>
        <end position="274"/>
    </location>
</feature>
<protein>
    <submittedName>
        <fullName evidence="8">Flp pilus assembly protein TadB</fullName>
    </submittedName>
</protein>
<keyword evidence="9" id="KW-1185">Reference proteome</keyword>
<dbReference type="InterPro" id="IPR018076">
    <property type="entry name" value="T2SS_GspF_dom"/>
</dbReference>
<dbReference type="PANTHER" id="PTHR35007:SF3">
    <property type="entry name" value="POSSIBLE CONSERVED ALANINE RICH MEMBRANE PROTEIN"/>
    <property type="match status" value="1"/>
</dbReference>
<dbReference type="EMBL" id="FOGZ01000023">
    <property type="protein sequence ID" value="SER96505.1"/>
    <property type="molecule type" value="Genomic_DNA"/>
</dbReference>
<evidence type="ECO:0000256" key="1">
    <source>
        <dbReference type="ARBA" id="ARBA00004651"/>
    </source>
</evidence>
<feature type="transmembrane region" description="Helical" evidence="6">
    <location>
        <begin position="59"/>
        <end position="89"/>
    </location>
</feature>
<proteinExistence type="predicted"/>
<organism evidence="8 9">
    <name type="scientific">Propionibacterium cyclohexanicum</name>
    <dbReference type="NCBI Taxonomy" id="64702"/>
    <lineage>
        <taxon>Bacteria</taxon>
        <taxon>Bacillati</taxon>
        <taxon>Actinomycetota</taxon>
        <taxon>Actinomycetes</taxon>
        <taxon>Propionibacteriales</taxon>
        <taxon>Propionibacteriaceae</taxon>
        <taxon>Propionibacterium</taxon>
    </lineage>
</organism>
<dbReference type="OrthoDB" id="3828740at2"/>
<dbReference type="PANTHER" id="PTHR35007">
    <property type="entry name" value="INTEGRAL MEMBRANE PROTEIN-RELATED"/>
    <property type="match status" value="1"/>
</dbReference>
<dbReference type="RefSeq" id="WP_091970744.1">
    <property type="nucleotide sequence ID" value="NZ_FOGZ01000023.1"/>
</dbReference>
<evidence type="ECO:0000256" key="3">
    <source>
        <dbReference type="ARBA" id="ARBA00022692"/>
    </source>
</evidence>
<evidence type="ECO:0000313" key="8">
    <source>
        <dbReference type="EMBL" id="SER96505.1"/>
    </source>
</evidence>
<evidence type="ECO:0000313" key="9">
    <source>
        <dbReference type="Proteomes" id="UP000198815"/>
    </source>
</evidence>